<sequence length="1130" mass="117785">MSDVEDFLIEVAGRVLEALQPLPRLARSAPEFAAVVAEFGWPAPPGADLSAVRAPFDIGDALDDLVRLLTTGDASDPALVIGLVADTADLAALVQAMVAGPPDRAALPAPFDSAEFWATFPPELFEWLFLRVLERDSPGIAAVLGLIGVIDEFDVPASGARGAYRRKALDLGNLISFLTDPLTHLRDQFGWGDGRTLDQDRVLTRLGGLVRLLGPARVGMPRDGVIEPYWTPAARPGLRELTGTLAQSYDPDTGLFGAVTVAALPIPATGTQSGDPAGLALTLAAVGGVGVTVEFPLGPFVLALEGALQGETSLTVDLRPDGVAAHLDASARVEAGIALRRDEPLVLLGSPGGMRLELGRLEVRVGAAGEPDDIEFLAGFSVQDLAFVLQAASADSFLGRFLGTDPQAITLDVELMWSSKKGLRLAAAAGFRFLIAAHLEIAILRIETILIELVADTERGIVLNLAVDTVFTLGPVVVTVSRVGASAVATPVAAGGTGNLGPLDVAFGFKPPDGAGLLIDAAVVKGGGYALFDHTAGQYAGILQLSIQELVSITAIGLVATKMPDGSRGFSMLVILTAEFPPIQLGLGFTLSGLGGIFGFNRTMNLEALRAGARTGVLDSILFPRDPLANVPKVISDVQSVFPIAPGRFVIGLMARLGWGSPQLLVVDLGIVVELPAPIVIALLGRVSLVLPEPENAVVELHLDVIGILDLGRGEVSIDASLYDSRIAMFTISGDMAARIGWGATKMFAVSAGGFHPRFDPPPGFPQLRRLAISLATGDNPRVRLESYFATTSNSVQTGARLEVYAELDAGFIGLFSAQAFLGFDVLIILKPFSFVADMYGGVEIRRNGTPILAATVFLSLSGPEPWHAWGYAELVFFGKHRIPVDVTIGDDPDPVAPEPLDPVADLLAAVGDAANWEAQLPDPGQGVVTLREFDSPAVLAHPLGRLTVRQQIVPLGVTIDVYGGQPAPAGADHFTLGFRIGGEPADGTRTEVRADLAAGQFFALADDEKLSRPAFEPLLCGYSGIGTPATTQGPAEPGTQGYTTRIVDDDEPLPDYTVATPVLGFLSATAAPGYHGPSMGITVAAPAYAIASTTDLTGAGGPFPSHVEAAAARPAGTATQIVGAHEVNA</sequence>
<dbReference type="RefSeq" id="WP_378067428.1">
    <property type="nucleotide sequence ID" value="NZ_JBHSBL010000015.1"/>
</dbReference>
<organism evidence="2 3">
    <name type="scientific">Actinoplanes subglobosus</name>
    <dbReference type="NCBI Taxonomy" id="1547892"/>
    <lineage>
        <taxon>Bacteria</taxon>
        <taxon>Bacillati</taxon>
        <taxon>Actinomycetota</taxon>
        <taxon>Actinomycetes</taxon>
        <taxon>Micromonosporales</taxon>
        <taxon>Micromonosporaceae</taxon>
        <taxon>Actinoplanes</taxon>
    </lineage>
</organism>
<accession>A0ABV8IU19</accession>
<dbReference type="EMBL" id="JBHSBL010000015">
    <property type="protein sequence ID" value="MFC4066460.1"/>
    <property type="molecule type" value="Genomic_DNA"/>
</dbReference>
<gene>
    <name evidence="2" type="ORF">ACFO0C_16115</name>
</gene>
<comment type="caution">
    <text evidence="2">The sequence shown here is derived from an EMBL/GenBank/DDBJ whole genome shotgun (WGS) entry which is preliminary data.</text>
</comment>
<evidence type="ECO:0000313" key="3">
    <source>
        <dbReference type="Proteomes" id="UP001595867"/>
    </source>
</evidence>
<feature type="domain" description="DUF6603" evidence="1">
    <location>
        <begin position="438"/>
        <end position="1008"/>
    </location>
</feature>
<dbReference type="InterPro" id="IPR046538">
    <property type="entry name" value="DUF6603"/>
</dbReference>
<evidence type="ECO:0000259" key="1">
    <source>
        <dbReference type="Pfam" id="PF20248"/>
    </source>
</evidence>
<protein>
    <submittedName>
        <fullName evidence="2">DUF6603 domain-containing protein</fullName>
    </submittedName>
</protein>
<proteinExistence type="predicted"/>
<evidence type="ECO:0000313" key="2">
    <source>
        <dbReference type="EMBL" id="MFC4066460.1"/>
    </source>
</evidence>
<keyword evidence="3" id="KW-1185">Reference proteome</keyword>
<reference evidence="3" key="1">
    <citation type="journal article" date="2019" name="Int. J. Syst. Evol. Microbiol.">
        <title>The Global Catalogue of Microorganisms (GCM) 10K type strain sequencing project: providing services to taxonomists for standard genome sequencing and annotation.</title>
        <authorList>
            <consortium name="The Broad Institute Genomics Platform"/>
            <consortium name="The Broad Institute Genome Sequencing Center for Infectious Disease"/>
            <person name="Wu L."/>
            <person name="Ma J."/>
        </authorList>
    </citation>
    <scope>NUCLEOTIDE SEQUENCE [LARGE SCALE GENOMIC DNA]</scope>
    <source>
        <strain evidence="3">TBRC 5832</strain>
    </source>
</reference>
<name>A0ABV8IU19_9ACTN</name>
<dbReference type="Pfam" id="PF20248">
    <property type="entry name" value="DUF6603"/>
    <property type="match status" value="1"/>
</dbReference>
<dbReference type="Proteomes" id="UP001595867">
    <property type="component" value="Unassembled WGS sequence"/>
</dbReference>